<dbReference type="InterPro" id="IPR020904">
    <property type="entry name" value="Sc_DH/Rdtase_CS"/>
</dbReference>
<dbReference type="PROSITE" id="PS00061">
    <property type="entry name" value="ADH_SHORT"/>
    <property type="match status" value="1"/>
</dbReference>
<name>A0A4C1Y277_EUMVA</name>
<dbReference type="STRING" id="151549.A0A4C1Y277"/>
<dbReference type="PANTHER" id="PTHR43115">
    <property type="entry name" value="DEHYDROGENASE/REDUCTASE SDR FAMILY MEMBER 11"/>
    <property type="match status" value="1"/>
</dbReference>
<dbReference type="InterPro" id="IPR036291">
    <property type="entry name" value="NAD(P)-bd_dom_sf"/>
</dbReference>
<sequence>MAVVRATRLAVADMARRRAPGLFIMINSWPPWTWRGDAPGVLNMISSIAGRKIPAMGAIPDSSVYSATKYAVTALCETLRLEFSYSGLPIRVTSLSPGAVDTQMLHTVIANNPLLKDKIPMLKPKDIADAVLYVLSTPDSVNISEMTVQVTGEIV</sequence>
<reference evidence="3 4" key="1">
    <citation type="journal article" date="2019" name="Commun. Biol.">
        <title>The bagworm genome reveals a unique fibroin gene that provides high tensile strength.</title>
        <authorList>
            <person name="Kono N."/>
            <person name="Nakamura H."/>
            <person name="Ohtoshi R."/>
            <person name="Tomita M."/>
            <person name="Numata K."/>
            <person name="Arakawa K."/>
        </authorList>
    </citation>
    <scope>NUCLEOTIDE SEQUENCE [LARGE SCALE GENOMIC DNA]</scope>
</reference>
<protein>
    <submittedName>
        <fullName evidence="3">Farnesol dehydrogenase</fullName>
    </submittedName>
</protein>
<dbReference type="GO" id="GO:0016491">
    <property type="term" value="F:oxidoreductase activity"/>
    <property type="evidence" value="ECO:0007669"/>
    <property type="project" value="UniProtKB-KW"/>
</dbReference>
<accession>A0A4C1Y277</accession>
<evidence type="ECO:0000256" key="2">
    <source>
        <dbReference type="ARBA" id="ARBA00023002"/>
    </source>
</evidence>
<keyword evidence="4" id="KW-1185">Reference proteome</keyword>
<gene>
    <name evidence="3" type="primary">SDR-1</name>
    <name evidence="3" type="ORF">EVAR_43741_1</name>
</gene>
<organism evidence="3 4">
    <name type="scientific">Eumeta variegata</name>
    <name type="common">Bagworm moth</name>
    <name type="synonym">Eumeta japonica</name>
    <dbReference type="NCBI Taxonomy" id="151549"/>
    <lineage>
        <taxon>Eukaryota</taxon>
        <taxon>Metazoa</taxon>
        <taxon>Ecdysozoa</taxon>
        <taxon>Arthropoda</taxon>
        <taxon>Hexapoda</taxon>
        <taxon>Insecta</taxon>
        <taxon>Pterygota</taxon>
        <taxon>Neoptera</taxon>
        <taxon>Endopterygota</taxon>
        <taxon>Lepidoptera</taxon>
        <taxon>Glossata</taxon>
        <taxon>Ditrysia</taxon>
        <taxon>Tineoidea</taxon>
        <taxon>Psychidae</taxon>
        <taxon>Oiketicinae</taxon>
        <taxon>Eumeta</taxon>
    </lineage>
</organism>
<dbReference type="SUPFAM" id="SSF51735">
    <property type="entry name" value="NAD(P)-binding Rossmann-fold domains"/>
    <property type="match status" value="1"/>
</dbReference>
<dbReference type="Proteomes" id="UP000299102">
    <property type="component" value="Unassembled WGS sequence"/>
</dbReference>
<dbReference type="PRINTS" id="PR00081">
    <property type="entry name" value="GDHRDH"/>
</dbReference>
<evidence type="ECO:0000313" key="3">
    <source>
        <dbReference type="EMBL" id="GBP69493.1"/>
    </source>
</evidence>
<evidence type="ECO:0000313" key="4">
    <source>
        <dbReference type="Proteomes" id="UP000299102"/>
    </source>
</evidence>
<evidence type="ECO:0000256" key="1">
    <source>
        <dbReference type="ARBA" id="ARBA00006484"/>
    </source>
</evidence>
<comment type="similarity">
    <text evidence="1">Belongs to the short-chain dehydrogenases/reductases (SDR) family.</text>
</comment>
<proteinExistence type="inferred from homology"/>
<dbReference type="PANTHER" id="PTHR43115:SF4">
    <property type="entry name" value="DEHYDROGENASE_REDUCTASE SDR FAMILY MEMBER 11"/>
    <property type="match status" value="1"/>
</dbReference>
<dbReference type="Gene3D" id="3.40.50.720">
    <property type="entry name" value="NAD(P)-binding Rossmann-like Domain"/>
    <property type="match status" value="1"/>
</dbReference>
<dbReference type="Pfam" id="PF00106">
    <property type="entry name" value="adh_short"/>
    <property type="match status" value="1"/>
</dbReference>
<dbReference type="OrthoDB" id="1933717at2759"/>
<comment type="caution">
    <text evidence="3">The sequence shown here is derived from an EMBL/GenBank/DDBJ whole genome shotgun (WGS) entry which is preliminary data.</text>
</comment>
<keyword evidence="2" id="KW-0560">Oxidoreductase</keyword>
<dbReference type="AlphaFoldDB" id="A0A4C1Y277"/>
<dbReference type="InterPro" id="IPR002347">
    <property type="entry name" value="SDR_fam"/>
</dbReference>
<dbReference type="EMBL" id="BGZK01001042">
    <property type="protein sequence ID" value="GBP69493.1"/>
    <property type="molecule type" value="Genomic_DNA"/>
</dbReference>